<dbReference type="AlphaFoldDB" id="K0RGX2"/>
<sequence length="92" mass="9333">YARRQPSASHLAAGRAGAGLAGVAAPELDESCVGSPASIDLRGEDSLYLQFAMEERTVGRFSAAAQQEGGHLLPGALPTRVGYEGTAPAGGH</sequence>
<name>K0RGX2_THAOC</name>
<feature type="region of interest" description="Disordered" evidence="1">
    <location>
        <begin position="71"/>
        <end position="92"/>
    </location>
</feature>
<dbReference type="EMBL" id="AGNL01038784">
    <property type="protein sequence ID" value="EJK52983.1"/>
    <property type="molecule type" value="Genomic_DNA"/>
</dbReference>
<protein>
    <submittedName>
        <fullName evidence="2">Uncharacterized protein</fullName>
    </submittedName>
</protein>
<keyword evidence="3" id="KW-1185">Reference proteome</keyword>
<feature type="non-terminal residue" evidence="2">
    <location>
        <position position="1"/>
    </location>
</feature>
<evidence type="ECO:0000313" key="2">
    <source>
        <dbReference type="EMBL" id="EJK52983.1"/>
    </source>
</evidence>
<comment type="caution">
    <text evidence="2">The sequence shown here is derived from an EMBL/GenBank/DDBJ whole genome shotgun (WGS) entry which is preliminary data.</text>
</comment>
<proteinExistence type="predicted"/>
<accession>K0RGX2</accession>
<dbReference type="Proteomes" id="UP000266841">
    <property type="component" value="Unassembled WGS sequence"/>
</dbReference>
<reference evidence="2 3" key="1">
    <citation type="journal article" date="2012" name="Genome Biol.">
        <title>Genome and low-iron response of an oceanic diatom adapted to chronic iron limitation.</title>
        <authorList>
            <person name="Lommer M."/>
            <person name="Specht M."/>
            <person name="Roy A.S."/>
            <person name="Kraemer L."/>
            <person name="Andreson R."/>
            <person name="Gutowska M.A."/>
            <person name="Wolf J."/>
            <person name="Bergner S.V."/>
            <person name="Schilhabel M.B."/>
            <person name="Klostermeier U.C."/>
            <person name="Beiko R.G."/>
            <person name="Rosenstiel P."/>
            <person name="Hippler M."/>
            <person name="Laroche J."/>
        </authorList>
    </citation>
    <scope>NUCLEOTIDE SEQUENCE [LARGE SCALE GENOMIC DNA]</scope>
    <source>
        <strain evidence="2 3">CCMP1005</strain>
    </source>
</reference>
<evidence type="ECO:0000256" key="1">
    <source>
        <dbReference type="SAM" id="MobiDB-lite"/>
    </source>
</evidence>
<evidence type="ECO:0000313" key="3">
    <source>
        <dbReference type="Proteomes" id="UP000266841"/>
    </source>
</evidence>
<organism evidence="2 3">
    <name type="scientific">Thalassiosira oceanica</name>
    <name type="common">Marine diatom</name>
    <dbReference type="NCBI Taxonomy" id="159749"/>
    <lineage>
        <taxon>Eukaryota</taxon>
        <taxon>Sar</taxon>
        <taxon>Stramenopiles</taxon>
        <taxon>Ochrophyta</taxon>
        <taxon>Bacillariophyta</taxon>
        <taxon>Coscinodiscophyceae</taxon>
        <taxon>Thalassiosirophycidae</taxon>
        <taxon>Thalassiosirales</taxon>
        <taxon>Thalassiosiraceae</taxon>
        <taxon>Thalassiosira</taxon>
    </lineage>
</organism>
<gene>
    <name evidence="2" type="ORF">THAOC_27664</name>
</gene>